<dbReference type="Pfam" id="PF00107">
    <property type="entry name" value="ADH_zinc_N"/>
    <property type="match status" value="1"/>
</dbReference>
<dbReference type="SMART" id="SM00829">
    <property type="entry name" value="PKS_ER"/>
    <property type="match status" value="1"/>
</dbReference>
<dbReference type="PANTHER" id="PTHR43880">
    <property type="entry name" value="ALCOHOL DEHYDROGENASE"/>
    <property type="match status" value="1"/>
</dbReference>
<dbReference type="SUPFAM" id="SSF50129">
    <property type="entry name" value="GroES-like"/>
    <property type="match status" value="2"/>
</dbReference>
<keyword evidence="5" id="KW-0862">Zinc</keyword>
<comment type="catalytic activity">
    <reaction evidence="8">
        <text>a primary alcohol + NAD(+) = an aldehyde + NADH + H(+)</text>
        <dbReference type="Rhea" id="RHEA:10736"/>
        <dbReference type="ChEBI" id="CHEBI:15378"/>
        <dbReference type="ChEBI" id="CHEBI:15734"/>
        <dbReference type="ChEBI" id="CHEBI:17478"/>
        <dbReference type="ChEBI" id="CHEBI:57540"/>
        <dbReference type="ChEBI" id="CHEBI:57945"/>
        <dbReference type="EC" id="1.1.1.1"/>
    </reaction>
</comment>
<dbReference type="InterPro" id="IPR011032">
    <property type="entry name" value="GroES-like_sf"/>
</dbReference>
<dbReference type="Gene3D" id="3.90.180.10">
    <property type="entry name" value="Medium-chain alcohol dehydrogenases, catalytic domain"/>
    <property type="match status" value="1"/>
</dbReference>
<keyword evidence="6" id="KW-0520">NAD</keyword>
<organism evidence="10 11">
    <name type="scientific">Nocardia fusca</name>
    <dbReference type="NCBI Taxonomy" id="941183"/>
    <lineage>
        <taxon>Bacteria</taxon>
        <taxon>Bacillati</taxon>
        <taxon>Actinomycetota</taxon>
        <taxon>Actinomycetes</taxon>
        <taxon>Mycobacteriales</taxon>
        <taxon>Nocardiaceae</taxon>
        <taxon>Nocardia</taxon>
    </lineage>
</organism>
<keyword evidence="10" id="KW-0560">Oxidoreductase</keyword>
<dbReference type="NCBIfam" id="TIGR03989">
    <property type="entry name" value="Rxyl_3153"/>
    <property type="match status" value="1"/>
</dbReference>
<feature type="domain" description="Enoyl reductase (ER)" evidence="9">
    <location>
        <begin position="10"/>
        <end position="369"/>
    </location>
</feature>
<keyword evidence="11" id="KW-1185">Reference proteome</keyword>
<dbReference type="InterPro" id="IPR013154">
    <property type="entry name" value="ADH-like_N"/>
</dbReference>
<protein>
    <recommendedName>
        <fullName evidence="3">alcohol dehydrogenase</fullName>
        <ecNumber evidence="3">1.1.1.1</ecNumber>
    </recommendedName>
</protein>
<dbReference type="InterPro" id="IPR020843">
    <property type="entry name" value="ER"/>
</dbReference>
<evidence type="ECO:0000256" key="5">
    <source>
        <dbReference type="ARBA" id="ARBA00022833"/>
    </source>
</evidence>
<dbReference type="Pfam" id="PF08240">
    <property type="entry name" value="ADH_N"/>
    <property type="match status" value="1"/>
</dbReference>
<evidence type="ECO:0000313" key="11">
    <source>
        <dbReference type="Proteomes" id="UP001551658"/>
    </source>
</evidence>
<comment type="similarity">
    <text evidence="2">Belongs to the zinc-containing alcohol dehydrogenase family.</text>
</comment>
<dbReference type="InterPro" id="IPR023921">
    <property type="entry name" value="ADH_Zn_actinomycetes"/>
</dbReference>
<reference evidence="10 11" key="1">
    <citation type="submission" date="2024-06" db="EMBL/GenBank/DDBJ databases">
        <title>The Natural Products Discovery Center: Release of the First 8490 Sequenced Strains for Exploring Actinobacteria Biosynthetic Diversity.</title>
        <authorList>
            <person name="Kalkreuter E."/>
            <person name="Kautsar S.A."/>
            <person name="Yang D."/>
            <person name="Bader C.D."/>
            <person name="Teijaro C.N."/>
            <person name="Fluegel L."/>
            <person name="Davis C.M."/>
            <person name="Simpson J.R."/>
            <person name="Lauterbach L."/>
            <person name="Steele A.D."/>
            <person name="Gui C."/>
            <person name="Meng S."/>
            <person name="Li G."/>
            <person name="Viehrig K."/>
            <person name="Ye F."/>
            <person name="Su P."/>
            <person name="Kiefer A.F."/>
            <person name="Nichols A."/>
            <person name="Cepeda A.J."/>
            <person name="Yan W."/>
            <person name="Fan B."/>
            <person name="Jiang Y."/>
            <person name="Adhikari A."/>
            <person name="Zheng C.-J."/>
            <person name="Schuster L."/>
            <person name="Cowan T.M."/>
            <person name="Smanski M.J."/>
            <person name="Chevrette M.G."/>
            <person name="De Carvalho L.P.S."/>
            <person name="Shen B."/>
        </authorList>
    </citation>
    <scope>NUCLEOTIDE SEQUENCE [LARGE SCALE GENOMIC DNA]</scope>
    <source>
        <strain evidence="10 11">NPDC050671</strain>
    </source>
</reference>
<keyword evidence="4" id="KW-0479">Metal-binding</keyword>
<evidence type="ECO:0000256" key="2">
    <source>
        <dbReference type="ARBA" id="ARBA00008072"/>
    </source>
</evidence>
<evidence type="ECO:0000256" key="7">
    <source>
        <dbReference type="ARBA" id="ARBA00049164"/>
    </source>
</evidence>
<dbReference type="SUPFAM" id="SSF51735">
    <property type="entry name" value="NAD(P)-binding Rossmann-fold domains"/>
    <property type="match status" value="1"/>
</dbReference>
<evidence type="ECO:0000256" key="6">
    <source>
        <dbReference type="ARBA" id="ARBA00023027"/>
    </source>
</evidence>
<dbReference type="InterPro" id="IPR013149">
    <property type="entry name" value="ADH-like_C"/>
</dbReference>
<evidence type="ECO:0000256" key="4">
    <source>
        <dbReference type="ARBA" id="ARBA00022723"/>
    </source>
</evidence>
<comment type="caution">
    <text evidence="10">The sequence shown here is derived from an EMBL/GenBank/DDBJ whole genome shotgun (WGS) entry which is preliminary data.</text>
</comment>
<dbReference type="EC" id="1.1.1.1" evidence="3"/>
<sequence length="372" mass="39157">MQVRGAIVRTSPGDLEIVDLELDDPRRDELQVKMVASGMCHSDDHHVTGDSPLNSCPFALGHEGAGIVTKVWPNSKGIEEGDHIVFSAIPSCGHCRWCASGMSNLCDLTAGILAGPRWTDGTYRLHTLDGEAVGQLCGISTFLDTTTASLDSVVKIDRDIPMDKACLVGCAVSTGWGSAVNSADVRPGDTVIVMGIGGIGASAIQGAKFGGAENIIAVDPVAFKREQAGIFGATHAVATMEEAAELARQFTNGQGADSAIITVGVLQAGYISEGFAAIRKAGTVVVTSIGPRDAVGAPIPLHELTLSQKRLQGSLFGATNGNWDIKRLLGLYRSGALQLDEMVTRTYALDDIAQGYRDLHAGRNIRGVIDYR</sequence>
<dbReference type="GO" id="GO:0016491">
    <property type="term" value="F:oxidoreductase activity"/>
    <property type="evidence" value="ECO:0007669"/>
    <property type="project" value="UniProtKB-KW"/>
</dbReference>
<gene>
    <name evidence="10" type="ORF">AB0H72_29585</name>
</gene>
<dbReference type="RefSeq" id="WP_357985528.1">
    <property type="nucleotide sequence ID" value="NZ_JBFAIH010000022.1"/>
</dbReference>
<evidence type="ECO:0000256" key="1">
    <source>
        <dbReference type="ARBA" id="ARBA00001947"/>
    </source>
</evidence>
<comment type="cofactor">
    <cofactor evidence="1">
        <name>Zn(2+)</name>
        <dbReference type="ChEBI" id="CHEBI:29105"/>
    </cofactor>
</comment>
<name>A0ABV3FH67_9NOCA</name>
<dbReference type="Proteomes" id="UP001551658">
    <property type="component" value="Unassembled WGS sequence"/>
</dbReference>
<dbReference type="EMBL" id="JBFAIH010000022">
    <property type="protein sequence ID" value="MEV0366853.1"/>
    <property type="molecule type" value="Genomic_DNA"/>
</dbReference>
<dbReference type="Gene3D" id="3.40.50.720">
    <property type="entry name" value="NAD(P)-binding Rossmann-like Domain"/>
    <property type="match status" value="1"/>
</dbReference>
<evidence type="ECO:0000256" key="8">
    <source>
        <dbReference type="ARBA" id="ARBA00049243"/>
    </source>
</evidence>
<proteinExistence type="inferred from homology"/>
<evidence type="ECO:0000256" key="3">
    <source>
        <dbReference type="ARBA" id="ARBA00013190"/>
    </source>
</evidence>
<dbReference type="CDD" id="cd08279">
    <property type="entry name" value="Zn_ADH_class_III"/>
    <property type="match status" value="1"/>
</dbReference>
<evidence type="ECO:0000259" key="9">
    <source>
        <dbReference type="SMART" id="SM00829"/>
    </source>
</evidence>
<dbReference type="PANTHER" id="PTHR43880:SF12">
    <property type="entry name" value="ALCOHOL DEHYDROGENASE CLASS-3"/>
    <property type="match status" value="1"/>
</dbReference>
<dbReference type="InterPro" id="IPR036291">
    <property type="entry name" value="NAD(P)-bd_dom_sf"/>
</dbReference>
<accession>A0ABV3FH67</accession>
<evidence type="ECO:0000313" key="10">
    <source>
        <dbReference type="EMBL" id="MEV0366853.1"/>
    </source>
</evidence>
<comment type="catalytic activity">
    <reaction evidence="7">
        <text>a secondary alcohol + NAD(+) = a ketone + NADH + H(+)</text>
        <dbReference type="Rhea" id="RHEA:10740"/>
        <dbReference type="ChEBI" id="CHEBI:15378"/>
        <dbReference type="ChEBI" id="CHEBI:17087"/>
        <dbReference type="ChEBI" id="CHEBI:35681"/>
        <dbReference type="ChEBI" id="CHEBI:57540"/>
        <dbReference type="ChEBI" id="CHEBI:57945"/>
        <dbReference type="EC" id="1.1.1.1"/>
    </reaction>
</comment>